<organism evidence="3 4">
    <name type="scientific">Cinnamomum micranthum f. kanehirae</name>
    <dbReference type="NCBI Taxonomy" id="337451"/>
    <lineage>
        <taxon>Eukaryota</taxon>
        <taxon>Viridiplantae</taxon>
        <taxon>Streptophyta</taxon>
        <taxon>Embryophyta</taxon>
        <taxon>Tracheophyta</taxon>
        <taxon>Spermatophyta</taxon>
        <taxon>Magnoliopsida</taxon>
        <taxon>Magnoliidae</taxon>
        <taxon>Laurales</taxon>
        <taxon>Lauraceae</taxon>
        <taxon>Cinnamomum</taxon>
    </lineage>
</organism>
<dbReference type="AlphaFoldDB" id="A0A443PE98"/>
<dbReference type="OrthoDB" id="1934695at2759"/>
<dbReference type="Proteomes" id="UP000283530">
    <property type="component" value="Unassembled WGS sequence"/>
</dbReference>
<keyword evidence="2" id="KW-1133">Transmembrane helix</keyword>
<comment type="caution">
    <text evidence="3">The sequence shown here is derived from an EMBL/GenBank/DDBJ whole genome shotgun (WGS) entry which is preliminary data.</text>
</comment>
<keyword evidence="2" id="KW-0812">Transmembrane</keyword>
<dbReference type="STRING" id="337451.A0A443PE98"/>
<accession>A0A443PE98</accession>
<keyword evidence="4" id="KW-1185">Reference proteome</keyword>
<sequence length="151" mass="17730">MTSDVKFSSSGQTSISREPSEPTSFSHLLINSLQLFWTLEGCCGCEIEKMGDVMLKLFIFFCVLLFSWIWRLFYTIWWRPMKLQSYLNQQGIHGHRYKLIHGNLKDIDRYSREALCQPINLTHKIQSRVLPFLDQTIKSYAHGTCDVYLLE</sequence>
<name>A0A443PE98_9MAGN</name>
<evidence type="ECO:0000256" key="2">
    <source>
        <dbReference type="SAM" id="Phobius"/>
    </source>
</evidence>
<feature type="region of interest" description="Disordered" evidence="1">
    <location>
        <begin position="1"/>
        <end position="23"/>
    </location>
</feature>
<proteinExistence type="predicted"/>
<dbReference type="EMBL" id="QPKB01000007">
    <property type="protein sequence ID" value="RWR89090.1"/>
    <property type="molecule type" value="Genomic_DNA"/>
</dbReference>
<gene>
    <name evidence="3" type="ORF">CKAN_01813900</name>
</gene>
<protein>
    <submittedName>
        <fullName evidence="3">Cytochrome P450 CYP72A219-like protein</fullName>
    </submittedName>
</protein>
<evidence type="ECO:0000256" key="1">
    <source>
        <dbReference type="SAM" id="MobiDB-lite"/>
    </source>
</evidence>
<feature type="transmembrane region" description="Helical" evidence="2">
    <location>
        <begin position="57"/>
        <end position="77"/>
    </location>
</feature>
<evidence type="ECO:0000313" key="4">
    <source>
        <dbReference type="Proteomes" id="UP000283530"/>
    </source>
</evidence>
<evidence type="ECO:0000313" key="3">
    <source>
        <dbReference type="EMBL" id="RWR89090.1"/>
    </source>
</evidence>
<reference evidence="3 4" key="1">
    <citation type="journal article" date="2019" name="Nat. Plants">
        <title>Stout camphor tree genome fills gaps in understanding of flowering plant genome evolution.</title>
        <authorList>
            <person name="Chaw S.M."/>
            <person name="Liu Y.C."/>
            <person name="Wu Y.W."/>
            <person name="Wang H.Y."/>
            <person name="Lin C.I."/>
            <person name="Wu C.S."/>
            <person name="Ke H.M."/>
            <person name="Chang L.Y."/>
            <person name="Hsu C.Y."/>
            <person name="Yang H.T."/>
            <person name="Sudianto E."/>
            <person name="Hsu M.H."/>
            <person name="Wu K.P."/>
            <person name="Wang L.N."/>
            <person name="Leebens-Mack J.H."/>
            <person name="Tsai I.J."/>
        </authorList>
    </citation>
    <scope>NUCLEOTIDE SEQUENCE [LARGE SCALE GENOMIC DNA]</scope>
    <source>
        <strain evidence="4">cv. Chaw 1501</strain>
        <tissue evidence="3">Young leaves</tissue>
    </source>
</reference>
<keyword evidence="2" id="KW-0472">Membrane</keyword>